<reference evidence="2 3" key="1">
    <citation type="submission" date="2016-10" db="EMBL/GenBank/DDBJ databases">
        <title>Pseudomonas lactis sp. nov. and Pseudomonas paralactis sp. nov., isolated from bovine raw milk.</title>
        <authorList>
            <person name="Von Neubeck M."/>
            <person name="Huptas C."/>
            <person name="Glueck C."/>
            <person name="Krewinkel M."/>
            <person name="Stoeckel M."/>
            <person name="Stressler T."/>
            <person name="Fischer L."/>
            <person name="Hinrichs J."/>
            <person name="Scherer S."/>
            <person name="Wenning M."/>
        </authorList>
    </citation>
    <scope>NUCLEOTIDE SEQUENCE [LARGE SCALE GENOMIC DNA]</scope>
    <source>
        <strain evidence="2 3">DSM 18862</strain>
    </source>
</reference>
<protein>
    <submittedName>
        <fullName evidence="2">Uncharacterized protein</fullName>
    </submittedName>
</protein>
<gene>
    <name evidence="2" type="ORF">BLL37_16530</name>
</gene>
<dbReference type="EMBL" id="MNPV01000004">
    <property type="protein sequence ID" value="ONH44924.1"/>
    <property type="molecule type" value="Genomic_DNA"/>
</dbReference>
<feature type="signal peptide" evidence="1">
    <location>
        <begin position="1"/>
        <end position="21"/>
    </location>
</feature>
<organism evidence="2 3">
    <name type="scientific">Pseudomonas azotoformans</name>
    <dbReference type="NCBI Taxonomy" id="47878"/>
    <lineage>
        <taxon>Bacteria</taxon>
        <taxon>Pseudomonadati</taxon>
        <taxon>Pseudomonadota</taxon>
        <taxon>Gammaproteobacteria</taxon>
        <taxon>Pseudomonadales</taxon>
        <taxon>Pseudomonadaceae</taxon>
        <taxon>Pseudomonas</taxon>
    </lineage>
</organism>
<evidence type="ECO:0000313" key="2">
    <source>
        <dbReference type="EMBL" id="ONH44924.1"/>
    </source>
</evidence>
<sequence>MKSSLALVFAGLMLMSAQASALCTYITDSYGGIIPPEMTVTAKGPFEITPSNGCLNANIEAMVTPTGTGKTPEIFIEGDVGGGSWQRLTYSIGSNAFWVGPFGTYRVRVRNEGSEPKVYSGTVRYGR</sequence>
<feature type="chain" id="PRO_5010698378" evidence="1">
    <location>
        <begin position="22"/>
        <end position="127"/>
    </location>
</feature>
<dbReference type="Proteomes" id="UP000188559">
    <property type="component" value="Unassembled WGS sequence"/>
</dbReference>
<keyword evidence="3" id="KW-1185">Reference proteome</keyword>
<dbReference type="GeneID" id="57373622"/>
<name>A0A1V2JHV6_PSEAZ</name>
<dbReference type="OrthoDB" id="6989278at2"/>
<accession>A0A1V2JHV6</accession>
<dbReference type="AlphaFoldDB" id="A0A1V2JHV6"/>
<proteinExistence type="predicted"/>
<keyword evidence="1" id="KW-0732">Signal</keyword>
<comment type="caution">
    <text evidence="2">The sequence shown here is derived from an EMBL/GenBank/DDBJ whole genome shotgun (WGS) entry which is preliminary data.</text>
</comment>
<dbReference type="RefSeq" id="WP_071495770.1">
    <property type="nucleotide sequence ID" value="NZ_LT629702.1"/>
</dbReference>
<evidence type="ECO:0000256" key="1">
    <source>
        <dbReference type="SAM" id="SignalP"/>
    </source>
</evidence>
<evidence type="ECO:0000313" key="3">
    <source>
        <dbReference type="Proteomes" id="UP000188559"/>
    </source>
</evidence>